<accession>A0A1I7Y9K3</accession>
<dbReference type="AlphaFoldDB" id="A0A1I7Y9K3"/>
<keyword evidence="2" id="KW-1185">Reference proteome</keyword>
<reference evidence="3" key="1">
    <citation type="submission" date="2016-11" db="UniProtKB">
        <authorList>
            <consortium name="WormBaseParasite"/>
        </authorList>
    </citation>
    <scope>IDENTIFICATION</scope>
</reference>
<protein>
    <submittedName>
        <fullName evidence="3">Uncharacterized protein</fullName>
    </submittedName>
</protein>
<sequence length="86" mass="9728">MNARVKTNKPTPLDIQPDANRYSPFRIQPNTNASLASCMQPNTDECTPFDKQSNYSGCIVYANFLAVKMQFIGIAFRVRSLRKIVN</sequence>
<dbReference type="WBParaSite" id="L893_g1387.t1">
    <property type="protein sequence ID" value="L893_g1387.t1"/>
    <property type="gene ID" value="L893_g1387"/>
</dbReference>
<evidence type="ECO:0000313" key="3">
    <source>
        <dbReference type="WBParaSite" id="L893_g1387.t1"/>
    </source>
</evidence>
<name>A0A1I7Y9K3_9BILA</name>
<feature type="region of interest" description="Disordered" evidence="1">
    <location>
        <begin position="1"/>
        <end position="22"/>
    </location>
</feature>
<organism evidence="2 3">
    <name type="scientific">Steinernema glaseri</name>
    <dbReference type="NCBI Taxonomy" id="37863"/>
    <lineage>
        <taxon>Eukaryota</taxon>
        <taxon>Metazoa</taxon>
        <taxon>Ecdysozoa</taxon>
        <taxon>Nematoda</taxon>
        <taxon>Chromadorea</taxon>
        <taxon>Rhabditida</taxon>
        <taxon>Tylenchina</taxon>
        <taxon>Panagrolaimomorpha</taxon>
        <taxon>Strongyloidoidea</taxon>
        <taxon>Steinernematidae</taxon>
        <taxon>Steinernema</taxon>
    </lineage>
</organism>
<evidence type="ECO:0000256" key="1">
    <source>
        <dbReference type="SAM" id="MobiDB-lite"/>
    </source>
</evidence>
<proteinExistence type="predicted"/>
<dbReference type="Proteomes" id="UP000095287">
    <property type="component" value="Unplaced"/>
</dbReference>
<evidence type="ECO:0000313" key="2">
    <source>
        <dbReference type="Proteomes" id="UP000095287"/>
    </source>
</evidence>